<dbReference type="InterPro" id="IPR004462">
    <property type="entry name" value="Desulfoferrodoxin_N"/>
</dbReference>
<feature type="domain" description="Desulfoferrodoxin N-terminal" evidence="12">
    <location>
        <begin position="2"/>
        <end position="37"/>
    </location>
</feature>
<evidence type="ECO:0000256" key="4">
    <source>
        <dbReference type="ARBA" id="ARBA00022448"/>
    </source>
</evidence>
<evidence type="ECO:0000256" key="1">
    <source>
        <dbReference type="ARBA" id="ARBA00005941"/>
    </source>
</evidence>
<dbReference type="Gene3D" id="2.20.28.100">
    <property type="entry name" value="Desulphoferrodoxin, N-terminal domain"/>
    <property type="match status" value="1"/>
</dbReference>
<evidence type="ECO:0000256" key="7">
    <source>
        <dbReference type="ARBA" id="ARBA00023004"/>
    </source>
</evidence>
<dbReference type="PANTHER" id="PTHR36541">
    <property type="entry name" value="SUPEROXIDE REDUCTASE-RELATED"/>
    <property type="match status" value="1"/>
</dbReference>
<dbReference type="Pfam" id="PF06397">
    <property type="entry name" value="Desulfoferrod_N"/>
    <property type="match status" value="1"/>
</dbReference>
<dbReference type="NCBIfam" id="TIGR00319">
    <property type="entry name" value="desulf_FeS4"/>
    <property type="match status" value="1"/>
</dbReference>
<accession>A0A9D9DPV6</accession>
<evidence type="ECO:0000313" key="13">
    <source>
        <dbReference type="EMBL" id="MBO8430573.1"/>
    </source>
</evidence>
<keyword evidence="7" id="KW-0408">Iron</keyword>
<evidence type="ECO:0000256" key="5">
    <source>
        <dbReference type="ARBA" id="ARBA00022723"/>
    </source>
</evidence>
<dbReference type="EC" id="1.15.1.2" evidence="2"/>
<evidence type="ECO:0000313" key="14">
    <source>
        <dbReference type="Proteomes" id="UP000823632"/>
    </source>
</evidence>
<dbReference type="AlphaFoldDB" id="A0A9D9DPV6"/>
<proteinExistence type="inferred from homology"/>
<protein>
    <recommendedName>
        <fullName evidence="3">Desulfoferrodoxin</fullName>
        <ecNumber evidence="2">1.15.1.2</ecNumber>
    </recommendedName>
    <alternativeName>
        <fullName evidence="9">Superoxide reductase</fullName>
    </alternativeName>
</protein>
<dbReference type="SUPFAM" id="SSF49367">
    <property type="entry name" value="Superoxide reductase-like"/>
    <property type="match status" value="1"/>
</dbReference>
<keyword evidence="6" id="KW-0249">Electron transport</keyword>
<reference evidence="13" key="2">
    <citation type="journal article" date="2021" name="PeerJ">
        <title>Extensive microbial diversity within the chicken gut microbiome revealed by metagenomics and culture.</title>
        <authorList>
            <person name="Gilroy R."/>
            <person name="Ravi A."/>
            <person name="Getino M."/>
            <person name="Pursley I."/>
            <person name="Horton D.L."/>
            <person name="Alikhan N.F."/>
            <person name="Baker D."/>
            <person name="Gharbi K."/>
            <person name="Hall N."/>
            <person name="Watson M."/>
            <person name="Adriaenssens E.M."/>
            <person name="Foster-Nyarko E."/>
            <person name="Jarju S."/>
            <person name="Secka A."/>
            <person name="Antonio M."/>
            <person name="Oren A."/>
            <person name="Chaudhuri R.R."/>
            <person name="La Ragione R."/>
            <person name="Hildebrand F."/>
            <person name="Pallen M.J."/>
        </authorList>
    </citation>
    <scope>NUCLEOTIDE SEQUENCE</scope>
    <source>
        <strain evidence="13">10192</strain>
    </source>
</reference>
<dbReference type="InterPro" id="IPR038094">
    <property type="entry name" value="Desulfoferrodoxin_N_sf"/>
</dbReference>
<evidence type="ECO:0000259" key="11">
    <source>
        <dbReference type="Pfam" id="PF01880"/>
    </source>
</evidence>
<name>A0A9D9DPV6_9BACT</name>
<reference evidence="13" key="1">
    <citation type="submission" date="2020-10" db="EMBL/GenBank/DDBJ databases">
        <authorList>
            <person name="Gilroy R."/>
        </authorList>
    </citation>
    <scope>NUCLEOTIDE SEQUENCE</scope>
    <source>
        <strain evidence="13">10192</strain>
    </source>
</reference>
<dbReference type="PANTHER" id="PTHR36541:SF1">
    <property type="entry name" value="SUPEROXIDE REDUCTASE-RELATED"/>
    <property type="match status" value="1"/>
</dbReference>
<dbReference type="InterPro" id="IPR036073">
    <property type="entry name" value="Desulfoferrodoxin_Fe-bd_dom_sf"/>
</dbReference>
<keyword evidence="5" id="KW-0479">Metal-binding</keyword>
<dbReference type="NCBIfam" id="TIGR00332">
    <property type="entry name" value="neela_ferrous"/>
    <property type="match status" value="1"/>
</dbReference>
<dbReference type="Gene3D" id="2.60.40.730">
    <property type="entry name" value="SOR catalytic domain"/>
    <property type="match status" value="1"/>
</dbReference>
<evidence type="ECO:0000259" key="12">
    <source>
        <dbReference type="Pfam" id="PF06397"/>
    </source>
</evidence>
<evidence type="ECO:0000256" key="9">
    <source>
        <dbReference type="ARBA" id="ARBA00031398"/>
    </source>
</evidence>
<feature type="domain" description="Desulfoferrodoxin ferrous iron-binding" evidence="11">
    <location>
        <begin position="44"/>
        <end position="127"/>
    </location>
</feature>
<evidence type="ECO:0000256" key="10">
    <source>
        <dbReference type="ARBA" id="ARBA00047448"/>
    </source>
</evidence>
<dbReference type="EMBL" id="JADIND010000091">
    <property type="protein sequence ID" value="MBO8430573.1"/>
    <property type="molecule type" value="Genomic_DNA"/>
</dbReference>
<keyword evidence="4" id="KW-0813">Transport</keyword>
<comment type="catalytic activity">
    <reaction evidence="10">
        <text>reduced [rubredoxin] + superoxide + 2 H(+) = oxidized [rubredoxin] + H2O2</text>
        <dbReference type="Rhea" id="RHEA:21324"/>
        <dbReference type="Rhea" id="RHEA-COMP:10302"/>
        <dbReference type="Rhea" id="RHEA-COMP:10303"/>
        <dbReference type="ChEBI" id="CHEBI:15378"/>
        <dbReference type="ChEBI" id="CHEBI:16240"/>
        <dbReference type="ChEBI" id="CHEBI:18421"/>
        <dbReference type="ChEBI" id="CHEBI:29033"/>
        <dbReference type="ChEBI" id="CHEBI:29034"/>
        <dbReference type="EC" id="1.15.1.2"/>
    </reaction>
</comment>
<dbReference type="GO" id="GO:0005506">
    <property type="term" value="F:iron ion binding"/>
    <property type="evidence" value="ECO:0007669"/>
    <property type="project" value="InterPro"/>
</dbReference>
<dbReference type="GO" id="GO:0050605">
    <property type="term" value="F:superoxide reductase activity"/>
    <property type="evidence" value="ECO:0007669"/>
    <property type="project" value="UniProtKB-EC"/>
</dbReference>
<comment type="function">
    <text evidence="8">Catalyzes the one-electron reduction of superoxide anion radical to hydrogen peroxide at a nonheme ferrous iron center. Plays a fundamental role in case of oxidative stress via its superoxide detoxification activity.</text>
</comment>
<dbReference type="CDD" id="cd00974">
    <property type="entry name" value="DSRD"/>
    <property type="match status" value="1"/>
</dbReference>
<dbReference type="SUPFAM" id="SSF57802">
    <property type="entry name" value="Rubredoxin-like"/>
    <property type="match status" value="1"/>
</dbReference>
<dbReference type="Proteomes" id="UP000823632">
    <property type="component" value="Unassembled WGS sequence"/>
</dbReference>
<evidence type="ECO:0000256" key="3">
    <source>
        <dbReference type="ARBA" id="ARBA00014839"/>
    </source>
</evidence>
<evidence type="ECO:0000256" key="6">
    <source>
        <dbReference type="ARBA" id="ARBA00022982"/>
    </source>
</evidence>
<evidence type="ECO:0000256" key="8">
    <source>
        <dbReference type="ARBA" id="ARBA00024690"/>
    </source>
</evidence>
<dbReference type="InterPro" id="IPR002742">
    <property type="entry name" value="Desulfoferrodoxin_Fe-bd_dom"/>
</dbReference>
<dbReference type="Pfam" id="PF01880">
    <property type="entry name" value="Desulfoferrodox"/>
    <property type="match status" value="1"/>
</dbReference>
<evidence type="ECO:0000256" key="2">
    <source>
        <dbReference type="ARBA" id="ARBA00012679"/>
    </source>
</evidence>
<dbReference type="InterPro" id="IPR051233">
    <property type="entry name" value="Desulfoferrodoxin_SOR"/>
</dbReference>
<comment type="similarity">
    <text evidence="1">Belongs to the desulfoferrodoxin family.</text>
</comment>
<sequence length="131" mass="15157">MTERLQLYKCEVCGNVVQVILEGEGELVCCGQPMNHMTPKKNDENANEKHVPVFVKTENGEEIRVGSTPHPMENEHYIMFIECISEDKNSMKLHYLYPQQEPKMLIKEAADKYKALEYCNIHGLWEGNNDK</sequence>
<comment type="caution">
    <text evidence="13">The sequence shown here is derived from an EMBL/GenBank/DDBJ whole genome shotgun (WGS) entry which is preliminary data.</text>
</comment>
<organism evidence="13 14">
    <name type="scientific">Candidatus Scatousia excrementipullorum</name>
    <dbReference type="NCBI Taxonomy" id="2840936"/>
    <lineage>
        <taxon>Bacteria</taxon>
        <taxon>Candidatus Scatousia</taxon>
    </lineage>
</organism>
<gene>
    <name evidence="13" type="ORF">IAC76_04230</name>
</gene>